<dbReference type="OrthoDB" id="10053570at2759"/>
<keyword evidence="8" id="KW-0675">Receptor</keyword>
<dbReference type="EMBL" id="CAJNOQ010001978">
    <property type="protein sequence ID" value="CAF0930925.1"/>
    <property type="molecule type" value="Genomic_DNA"/>
</dbReference>
<sequence length="665" mass="75714">MALFFVGYLIAVSSTIAFIVAILTPKWIYPNIAGSTSEQNYRGIFFVDDNTTSCRDFILMYKESVTGCRTPYAIACASLAIAASSLSIILLWLAGAYLYIRRRRLAIHFVSLLAALTMFIFWLTVIIWVVMITMNRENSKIKRENIGFSTWIAVGSSGGFLLAFVLFLLYRIDLGHRSTLVSTLPLEDEIKSSFELSKAFSHVCSSDLDVDQGLCFHPAHNSIPRLLEVRGQETIIPCVLNKPTEHVYWYFRSRYSNTSTWSLIRTLDSNKKELENTNLVTMRNGTNGNYSLILRNLTPIMNGEYNCAVKTDEMTEAAFVVYDLTITAPLLCSERIEYWPCFENQPHVDTVITTPGNSLILPCRVSYAAESNIEWWWISKNSLSLRIFPAYIQVRPTAQRFILNRTISNTSDVTVDMSIVLNHVNVDDSGLYRCVVVPQYEKGPTQILDYYVELTSPRLCQFGYNGAPCFDNMVTSSPAIVGAYKNVAQLPCRVYDYKKFSNIFWVAGDSPNNSLLITHHLAFSDYKGDRLRRLFPFSPNDFSLQIEISDNVNSEKTYSCVIEGTSTYETTWFTYKIQHLNGEQAIITKDEQKMAKLMHQFDVDSKQTIANALQNKNEKKKETTDEQLTTLFSNTQDNRYQNLIFIPVVVQEKNGDSYDISDKSF</sequence>
<keyword evidence="5 11" id="KW-1133">Transmembrane helix</keyword>
<evidence type="ECO:0000256" key="10">
    <source>
        <dbReference type="ARBA" id="ARBA00023319"/>
    </source>
</evidence>
<protein>
    <recommendedName>
        <fullName evidence="12">Ig-like domain-containing protein</fullName>
    </recommendedName>
</protein>
<evidence type="ECO:0000256" key="1">
    <source>
        <dbReference type="ARBA" id="ARBA00004251"/>
    </source>
</evidence>
<keyword evidence="9" id="KW-0325">Glycoprotein</keyword>
<keyword evidence="2" id="KW-1003">Cell membrane</keyword>
<keyword evidence="6 11" id="KW-0472">Membrane</keyword>
<evidence type="ECO:0000259" key="12">
    <source>
        <dbReference type="PROSITE" id="PS50835"/>
    </source>
</evidence>
<keyword evidence="3 11" id="KW-0812">Transmembrane</keyword>
<dbReference type="Proteomes" id="UP000663829">
    <property type="component" value="Unassembled WGS sequence"/>
</dbReference>
<dbReference type="InterPro" id="IPR013106">
    <property type="entry name" value="Ig_V-set"/>
</dbReference>
<dbReference type="PANTHER" id="PTHR25466:SF9">
    <property type="entry name" value="FIBRONECTIN TYPE-III DOMAIN-CONTAINING PROTEIN"/>
    <property type="match status" value="1"/>
</dbReference>
<dbReference type="GO" id="GO:0007166">
    <property type="term" value="P:cell surface receptor signaling pathway"/>
    <property type="evidence" value="ECO:0007669"/>
    <property type="project" value="TreeGrafter"/>
</dbReference>
<dbReference type="Pfam" id="PF07686">
    <property type="entry name" value="V-set"/>
    <property type="match status" value="1"/>
</dbReference>
<evidence type="ECO:0000256" key="3">
    <source>
        <dbReference type="ARBA" id="ARBA00022692"/>
    </source>
</evidence>
<evidence type="ECO:0000256" key="6">
    <source>
        <dbReference type="ARBA" id="ARBA00023136"/>
    </source>
</evidence>
<accession>A0A814BTD4</accession>
<comment type="caution">
    <text evidence="13">The sequence shown here is derived from an EMBL/GenBank/DDBJ whole genome shotgun (WGS) entry which is preliminary data.</text>
</comment>
<proteinExistence type="predicted"/>
<dbReference type="InterPro" id="IPR036179">
    <property type="entry name" value="Ig-like_dom_sf"/>
</dbReference>
<feature type="domain" description="Ig-like" evidence="12">
    <location>
        <begin position="346"/>
        <end position="436"/>
    </location>
</feature>
<comment type="subcellular location">
    <subcellularLocation>
        <location evidence="1">Cell membrane</location>
        <topology evidence="1">Single-pass type I membrane protein</topology>
    </subcellularLocation>
</comment>
<gene>
    <name evidence="13" type="ORF">GPM918_LOCUS10177</name>
    <name evidence="14" type="ORF">SRO942_LOCUS10178</name>
</gene>
<evidence type="ECO:0000313" key="13">
    <source>
        <dbReference type="EMBL" id="CAF0930925.1"/>
    </source>
</evidence>
<evidence type="ECO:0000256" key="9">
    <source>
        <dbReference type="ARBA" id="ARBA00023180"/>
    </source>
</evidence>
<evidence type="ECO:0000256" key="8">
    <source>
        <dbReference type="ARBA" id="ARBA00023170"/>
    </source>
</evidence>
<feature type="domain" description="Ig-like" evidence="12">
    <location>
        <begin position="218"/>
        <end position="327"/>
    </location>
</feature>
<dbReference type="InterPro" id="IPR051713">
    <property type="entry name" value="T-cell_Activation_Regulation"/>
</dbReference>
<organism evidence="13 15">
    <name type="scientific">Didymodactylos carnosus</name>
    <dbReference type="NCBI Taxonomy" id="1234261"/>
    <lineage>
        <taxon>Eukaryota</taxon>
        <taxon>Metazoa</taxon>
        <taxon>Spiralia</taxon>
        <taxon>Gnathifera</taxon>
        <taxon>Rotifera</taxon>
        <taxon>Eurotatoria</taxon>
        <taxon>Bdelloidea</taxon>
        <taxon>Philodinida</taxon>
        <taxon>Philodinidae</taxon>
        <taxon>Didymodactylos</taxon>
    </lineage>
</organism>
<evidence type="ECO:0000313" key="14">
    <source>
        <dbReference type="EMBL" id="CAF3708868.1"/>
    </source>
</evidence>
<dbReference type="PROSITE" id="PS50835">
    <property type="entry name" value="IG_LIKE"/>
    <property type="match status" value="3"/>
</dbReference>
<evidence type="ECO:0000256" key="2">
    <source>
        <dbReference type="ARBA" id="ARBA00022475"/>
    </source>
</evidence>
<evidence type="ECO:0000313" key="15">
    <source>
        <dbReference type="Proteomes" id="UP000663829"/>
    </source>
</evidence>
<evidence type="ECO:0000256" key="11">
    <source>
        <dbReference type="SAM" id="Phobius"/>
    </source>
</evidence>
<keyword evidence="4" id="KW-0732">Signal</keyword>
<keyword evidence="15" id="KW-1185">Reference proteome</keyword>
<evidence type="ECO:0000256" key="4">
    <source>
        <dbReference type="ARBA" id="ARBA00022729"/>
    </source>
</evidence>
<dbReference type="AlphaFoldDB" id="A0A814BTD4"/>
<dbReference type="EMBL" id="CAJOBC010001978">
    <property type="protein sequence ID" value="CAF3708868.1"/>
    <property type="molecule type" value="Genomic_DNA"/>
</dbReference>
<keyword evidence="7" id="KW-1015">Disulfide bond</keyword>
<dbReference type="InterPro" id="IPR003599">
    <property type="entry name" value="Ig_sub"/>
</dbReference>
<keyword evidence="10" id="KW-0393">Immunoglobulin domain</keyword>
<dbReference type="InterPro" id="IPR013783">
    <property type="entry name" value="Ig-like_fold"/>
</dbReference>
<dbReference type="SUPFAM" id="SSF48726">
    <property type="entry name" value="Immunoglobulin"/>
    <property type="match status" value="2"/>
</dbReference>
<feature type="domain" description="Ig-like" evidence="12">
    <location>
        <begin position="468"/>
        <end position="571"/>
    </location>
</feature>
<evidence type="ECO:0000256" key="5">
    <source>
        <dbReference type="ARBA" id="ARBA00022989"/>
    </source>
</evidence>
<dbReference type="Gene3D" id="1.20.140.150">
    <property type="match status" value="1"/>
</dbReference>
<name>A0A814BTD4_9BILA</name>
<feature type="transmembrane region" description="Helical" evidence="11">
    <location>
        <begin position="146"/>
        <end position="170"/>
    </location>
</feature>
<reference evidence="13" key="1">
    <citation type="submission" date="2021-02" db="EMBL/GenBank/DDBJ databases">
        <authorList>
            <person name="Nowell W R."/>
        </authorList>
    </citation>
    <scope>NUCLEOTIDE SEQUENCE</scope>
</reference>
<feature type="transmembrane region" description="Helical" evidence="11">
    <location>
        <begin position="72"/>
        <end position="100"/>
    </location>
</feature>
<dbReference type="GO" id="GO:0006955">
    <property type="term" value="P:immune response"/>
    <property type="evidence" value="ECO:0007669"/>
    <property type="project" value="TreeGrafter"/>
</dbReference>
<dbReference type="PANTHER" id="PTHR25466">
    <property type="entry name" value="T-LYMPHOCYTE ACTIVATION ANTIGEN"/>
    <property type="match status" value="1"/>
</dbReference>
<dbReference type="Proteomes" id="UP000681722">
    <property type="component" value="Unassembled WGS sequence"/>
</dbReference>
<dbReference type="GO" id="GO:0071222">
    <property type="term" value="P:cellular response to lipopolysaccharide"/>
    <property type="evidence" value="ECO:0007669"/>
    <property type="project" value="TreeGrafter"/>
</dbReference>
<dbReference type="SMART" id="SM00409">
    <property type="entry name" value="IG"/>
    <property type="match status" value="3"/>
</dbReference>
<feature type="transmembrane region" description="Helical" evidence="11">
    <location>
        <begin position="112"/>
        <end position="134"/>
    </location>
</feature>
<dbReference type="GO" id="GO:0009897">
    <property type="term" value="C:external side of plasma membrane"/>
    <property type="evidence" value="ECO:0007669"/>
    <property type="project" value="TreeGrafter"/>
</dbReference>
<dbReference type="Gene3D" id="2.60.40.10">
    <property type="entry name" value="Immunoglobulins"/>
    <property type="match status" value="2"/>
</dbReference>
<dbReference type="InterPro" id="IPR007110">
    <property type="entry name" value="Ig-like_dom"/>
</dbReference>
<evidence type="ECO:0000256" key="7">
    <source>
        <dbReference type="ARBA" id="ARBA00023157"/>
    </source>
</evidence>